<gene>
    <name evidence="3" type="ORF">C8Q71DRAFT_894833</name>
</gene>
<dbReference type="CDD" id="cd19757">
    <property type="entry name" value="Bbox1"/>
    <property type="match status" value="1"/>
</dbReference>
<feature type="domain" description="CxC2-like cysteine cluster KDZ transposase-associated" evidence="2">
    <location>
        <begin position="195"/>
        <end position="302"/>
    </location>
</feature>
<dbReference type="PANTHER" id="PTHR33096">
    <property type="entry name" value="CXC2 DOMAIN-CONTAINING PROTEIN"/>
    <property type="match status" value="1"/>
</dbReference>
<feature type="region of interest" description="Disordered" evidence="1">
    <location>
        <begin position="53"/>
        <end position="80"/>
    </location>
</feature>
<dbReference type="RefSeq" id="XP_047781108.1">
    <property type="nucleotide sequence ID" value="XM_047928724.1"/>
</dbReference>
<comment type="caution">
    <text evidence="3">The sequence shown here is derived from an EMBL/GenBank/DDBJ whole genome shotgun (WGS) entry which is preliminary data.</text>
</comment>
<reference evidence="3 4" key="1">
    <citation type="journal article" date="2021" name="Environ. Microbiol.">
        <title>Gene family expansions and transcriptome signatures uncover fungal adaptations to wood decay.</title>
        <authorList>
            <person name="Hage H."/>
            <person name="Miyauchi S."/>
            <person name="Viragh M."/>
            <person name="Drula E."/>
            <person name="Min B."/>
            <person name="Chaduli D."/>
            <person name="Navarro D."/>
            <person name="Favel A."/>
            <person name="Norest M."/>
            <person name="Lesage-Meessen L."/>
            <person name="Balint B."/>
            <person name="Merenyi Z."/>
            <person name="de Eugenio L."/>
            <person name="Morin E."/>
            <person name="Martinez A.T."/>
            <person name="Baldrian P."/>
            <person name="Stursova M."/>
            <person name="Martinez M.J."/>
            <person name="Novotny C."/>
            <person name="Magnuson J.K."/>
            <person name="Spatafora J.W."/>
            <person name="Maurice S."/>
            <person name="Pangilinan J."/>
            <person name="Andreopoulos W."/>
            <person name="LaButti K."/>
            <person name="Hundley H."/>
            <person name="Na H."/>
            <person name="Kuo A."/>
            <person name="Barry K."/>
            <person name="Lipzen A."/>
            <person name="Henrissat B."/>
            <person name="Riley R."/>
            <person name="Ahrendt S."/>
            <person name="Nagy L.G."/>
            <person name="Grigoriev I.V."/>
            <person name="Martin F."/>
            <person name="Rosso M.N."/>
        </authorList>
    </citation>
    <scope>NUCLEOTIDE SEQUENCE [LARGE SCALE GENOMIC DNA]</scope>
    <source>
        <strain evidence="3 4">CIRM-BRFM 1785</strain>
    </source>
</reference>
<dbReference type="Pfam" id="PF18758">
    <property type="entry name" value="KDZ"/>
    <property type="match status" value="1"/>
</dbReference>
<evidence type="ECO:0000259" key="2">
    <source>
        <dbReference type="Pfam" id="PF18803"/>
    </source>
</evidence>
<accession>A0ABQ8KMR8</accession>
<evidence type="ECO:0000313" key="4">
    <source>
        <dbReference type="Proteomes" id="UP000814176"/>
    </source>
</evidence>
<dbReference type="InterPro" id="IPR040521">
    <property type="entry name" value="KDZ"/>
</dbReference>
<dbReference type="PANTHER" id="PTHR33096:SF1">
    <property type="entry name" value="CXC1-LIKE CYSTEINE CLUSTER ASSOCIATED WITH KDZ TRANSPOSASES DOMAIN-CONTAINING PROTEIN"/>
    <property type="match status" value="1"/>
</dbReference>
<dbReference type="InterPro" id="IPR041457">
    <property type="entry name" value="CxC2_KDZ-assoc"/>
</dbReference>
<sequence>MAPPAQKRRRRGADVTYHTIGNNTYILPAHRHVSVASTQQSVVMRASAVAAANPVPPSIPVDDNGLPNRRDAADGPPDESLEAFETLPHDFFDNINDMLEFVDRPRNRTASDNPLEDWRQHHIDEWLAEVLRLEGRCGFLDEACASCSEGRAEYRCDDCNDLQLYCQECAIERHLCNPFHRLQCWSGTHFRRTTLKKIGFRIQLGHPPGERCRNPVKAFADNFIVLDVSGVNEVAVDYCGCETAQAKSIQLLRSRLVPATGVDPKTAATFRLMEFYHLLHNQSKVSGFEFYNTLTRRTDNTGTCEIKSRYTSFMRMARMWYHLKLLKRFARGHDPRGAKATAPGSCAVLCPACPQPGINLPADWASAPPERSWLYRLFVGIDANFRLKRKKVSSDSADPGFNNGIAYFVEERAYKEHLDKHDKHDIEDTSTCNNHDAVKLANMRGSHGTAASGVATVKCVRHDMKRPCSVGDLQKGERYVNMDYLFASSIQHTTPGVDKIRLVVSYDIACQWSTNLWSRMLRYDPRWNYDARTITFLIPKFHLPAHQDSCQTKYSFNYVKGVGRTDGEGVERGWAAVNGFSGSTKEMGPGSRRDVLDDAFGDYNWRKVTHLARTLLDRMKSAVIESAEQTVIFEELTAVTDRTRVTEWMQQVEAWEEGADFNPFVATRHPITLAAVRRELAEEESAGIANGTLIPLHEKVSPSALITAGLELEDHQRRLRSDAAELSAHSPDDQRAHLIRRRNNLQIRIDAWREIQLLYMPGVATLRNQAAEASVAAVLAENAALYLPSDVYNHPQVPPAPGLLDIERRMRLAQANDSLDQMRRHLRARTKLFNIKDRDVRGQRYNTRSRAYIDTIQAKIDADAERYRRAHAALYTIDPEDSGQWQKALRSLNRSDIRAMHQGLDHETEGRKTLSWIWRTSGTVGHDDDEDDQEAVRIEWCKARARAMRWDEECDLLNEEMRRVGAFFKWQADWWTDQVQEDWDAAVGRTAEHAQGRRAYALRQADLRRALYDYCTHAWRNVPEFIRLCRNRPDISGIIHAQT</sequence>
<evidence type="ECO:0000256" key="1">
    <source>
        <dbReference type="SAM" id="MobiDB-lite"/>
    </source>
</evidence>
<proteinExistence type="predicted"/>
<dbReference type="GeneID" id="72009456"/>
<organism evidence="3 4">
    <name type="scientific">Rhodofomes roseus</name>
    <dbReference type="NCBI Taxonomy" id="34475"/>
    <lineage>
        <taxon>Eukaryota</taxon>
        <taxon>Fungi</taxon>
        <taxon>Dikarya</taxon>
        <taxon>Basidiomycota</taxon>
        <taxon>Agaricomycotina</taxon>
        <taxon>Agaricomycetes</taxon>
        <taxon>Polyporales</taxon>
        <taxon>Rhodofomes</taxon>
    </lineage>
</organism>
<protein>
    <recommendedName>
        <fullName evidence="2">CxC2-like cysteine cluster KDZ transposase-associated domain-containing protein</fullName>
    </recommendedName>
</protein>
<evidence type="ECO:0000313" key="3">
    <source>
        <dbReference type="EMBL" id="KAH9839353.1"/>
    </source>
</evidence>
<dbReference type="Pfam" id="PF18803">
    <property type="entry name" value="CxC2"/>
    <property type="match status" value="1"/>
</dbReference>
<dbReference type="EMBL" id="JADCUA010000006">
    <property type="protein sequence ID" value="KAH9839353.1"/>
    <property type="molecule type" value="Genomic_DNA"/>
</dbReference>
<keyword evidence="4" id="KW-1185">Reference proteome</keyword>
<dbReference type="Proteomes" id="UP000814176">
    <property type="component" value="Unassembled WGS sequence"/>
</dbReference>
<name>A0ABQ8KMR8_9APHY</name>